<evidence type="ECO:0000256" key="1">
    <source>
        <dbReference type="SAM" id="Phobius"/>
    </source>
</evidence>
<gene>
    <name evidence="2" type="ordered locus">Rta_25260</name>
</gene>
<dbReference type="RefSeq" id="WP_013901856.1">
    <property type="nucleotide sequence ID" value="NC_015677.1"/>
</dbReference>
<keyword evidence="1" id="KW-0812">Transmembrane</keyword>
<keyword evidence="3" id="KW-1185">Reference proteome</keyword>
<protein>
    <recommendedName>
        <fullName evidence="4">Candidate membrane protein</fullName>
    </recommendedName>
</protein>
<name>F5Y2S8_RAMTT</name>
<evidence type="ECO:0000313" key="2">
    <source>
        <dbReference type="EMBL" id="AEG93624.1"/>
    </source>
</evidence>
<dbReference type="KEGG" id="rta:Rta_25260"/>
<organism evidence="2 3">
    <name type="scientific">Ramlibacter tataouinensis (strain ATCC BAA-407 / DSM 14655 / LMG 21543 / TTB310)</name>
    <dbReference type="NCBI Taxonomy" id="365046"/>
    <lineage>
        <taxon>Bacteria</taxon>
        <taxon>Pseudomonadati</taxon>
        <taxon>Pseudomonadota</taxon>
        <taxon>Betaproteobacteria</taxon>
        <taxon>Burkholderiales</taxon>
        <taxon>Comamonadaceae</taxon>
        <taxon>Ramlibacter</taxon>
    </lineage>
</organism>
<keyword evidence="1" id="KW-1133">Transmembrane helix</keyword>
<evidence type="ECO:0008006" key="4">
    <source>
        <dbReference type="Google" id="ProtNLM"/>
    </source>
</evidence>
<dbReference type="Proteomes" id="UP000008385">
    <property type="component" value="Chromosome"/>
</dbReference>
<reference evidence="2 3" key="2">
    <citation type="journal article" date="2011" name="PLoS ONE">
        <title>The Cyst-Dividing Bacterium Ramlibacter tataouinensis TTB310 Genome Reveals a Well-Stocked Toolbox for Adaptation to a Desert Environment.</title>
        <authorList>
            <person name="De Luca G."/>
            <person name="Barakat M."/>
            <person name="Ortet P."/>
            <person name="Fochesato S."/>
            <person name="Jourlin-Castelli C."/>
            <person name="Ansaldi M."/>
            <person name="Py B."/>
            <person name="Fichant G."/>
            <person name="Coutinho P.M."/>
            <person name="Voulhoux R."/>
            <person name="Bastien O."/>
            <person name="Marechal E."/>
            <person name="Henrissat B."/>
            <person name="Quentin Y."/>
            <person name="Noirot P."/>
            <person name="Filloux A."/>
            <person name="Mejean V."/>
            <person name="Dubow M.S."/>
            <person name="Barras F."/>
            <person name="Barbe V."/>
            <person name="Weissenbach J."/>
            <person name="Mihalcescu I."/>
            <person name="Vermeglio A."/>
            <person name="Achouak W."/>
            <person name="Heulin T."/>
        </authorList>
    </citation>
    <scope>NUCLEOTIDE SEQUENCE [LARGE SCALE GENOMIC DNA]</scope>
    <source>
        <strain evidence="3">ATCC BAA-407 / DSM 14655 / LMG 21543 / TTB310</strain>
    </source>
</reference>
<feature type="transmembrane region" description="Helical" evidence="1">
    <location>
        <begin position="32"/>
        <end position="52"/>
    </location>
</feature>
<evidence type="ECO:0000313" key="3">
    <source>
        <dbReference type="Proteomes" id="UP000008385"/>
    </source>
</evidence>
<reference evidence="3" key="1">
    <citation type="submission" date="2006-01" db="EMBL/GenBank/DDBJ databases">
        <title>Genome of the cyst-dividing bacterium Ramlibacter tataouinensis.</title>
        <authorList>
            <person name="Barakat M."/>
            <person name="Ortet P."/>
            <person name="De Luca G."/>
            <person name="Jourlin-Castelli C."/>
            <person name="Ansaldi M."/>
            <person name="Py B."/>
            <person name="Fichant G."/>
            <person name="Coutinho P."/>
            <person name="Voulhoux R."/>
            <person name="Bastien O."/>
            <person name="Roy S."/>
            <person name="Marechal E."/>
            <person name="Henrissat B."/>
            <person name="Quentin Y."/>
            <person name="Noirot P."/>
            <person name="Filloux A."/>
            <person name="Mejean V."/>
            <person name="DuBow M."/>
            <person name="Barras F."/>
            <person name="Heulin T."/>
        </authorList>
    </citation>
    <scope>NUCLEOTIDE SEQUENCE [LARGE SCALE GENOMIC DNA]</scope>
    <source>
        <strain evidence="3">ATCC BAA-407 / DSM 14655 / LMG 21543 / TTB310</strain>
    </source>
</reference>
<feature type="transmembrane region" description="Helical" evidence="1">
    <location>
        <begin position="7"/>
        <end position="26"/>
    </location>
</feature>
<accession>F5Y2S8</accession>
<dbReference type="AlphaFoldDB" id="F5Y2S8"/>
<dbReference type="HOGENOM" id="CLU_3011100_0_0_4"/>
<dbReference type="EMBL" id="CP000245">
    <property type="protein sequence ID" value="AEG93624.1"/>
    <property type="molecule type" value="Genomic_DNA"/>
</dbReference>
<sequence>MNHHHRWLTALLAIIAALGAGVLWRHSEDMGWLWLPLALGYALCLMPLLPLLTRRD</sequence>
<keyword evidence="1" id="KW-0472">Membrane</keyword>
<proteinExistence type="predicted"/>